<dbReference type="PANTHER" id="PTHR30069">
    <property type="entry name" value="TONB-DEPENDENT OUTER MEMBRANE RECEPTOR"/>
    <property type="match status" value="1"/>
</dbReference>
<dbReference type="Pfam" id="PF07715">
    <property type="entry name" value="Plug"/>
    <property type="match status" value="1"/>
</dbReference>
<dbReference type="Proteomes" id="UP000003688">
    <property type="component" value="Unassembled WGS sequence"/>
</dbReference>
<dbReference type="Pfam" id="PF00593">
    <property type="entry name" value="TonB_dep_Rec_b-barrel"/>
    <property type="match status" value="1"/>
</dbReference>
<keyword evidence="4 8" id="KW-0812">Transmembrane</keyword>
<dbReference type="STRING" id="320771.Cflav_PD3347"/>
<dbReference type="GO" id="GO:0015344">
    <property type="term" value="F:siderophore uptake transmembrane transporter activity"/>
    <property type="evidence" value="ECO:0007669"/>
    <property type="project" value="TreeGrafter"/>
</dbReference>
<dbReference type="PANTHER" id="PTHR30069:SF27">
    <property type="entry name" value="BLL4766 PROTEIN"/>
    <property type="match status" value="1"/>
</dbReference>
<evidence type="ECO:0000256" key="2">
    <source>
        <dbReference type="ARBA" id="ARBA00022448"/>
    </source>
</evidence>
<protein>
    <submittedName>
        <fullName evidence="12">TonB-dependent receptor plug</fullName>
    </submittedName>
</protein>
<evidence type="ECO:0000259" key="10">
    <source>
        <dbReference type="Pfam" id="PF00593"/>
    </source>
</evidence>
<dbReference type="RefSeq" id="WP_007415559.1">
    <property type="nucleotide sequence ID" value="NZ_ABOX02000017.1"/>
</dbReference>
<keyword evidence="2 8" id="KW-0813">Transport</keyword>
<dbReference type="GO" id="GO:0009279">
    <property type="term" value="C:cell outer membrane"/>
    <property type="evidence" value="ECO:0007669"/>
    <property type="project" value="UniProtKB-SubCell"/>
</dbReference>
<feature type="domain" description="TonB-dependent receptor plug" evidence="11">
    <location>
        <begin position="89"/>
        <end position="196"/>
    </location>
</feature>
<evidence type="ECO:0000256" key="7">
    <source>
        <dbReference type="ARBA" id="ARBA00023237"/>
    </source>
</evidence>
<reference evidence="12 13" key="1">
    <citation type="journal article" date="2011" name="J. Bacteriol.">
        <title>Genome sequence of 'Pedosphaera parvula' Ellin514, an aerobic Verrucomicrobial isolate from pasture soil.</title>
        <authorList>
            <person name="Kant R."/>
            <person name="van Passel M.W."/>
            <person name="Sangwan P."/>
            <person name="Palva A."/>
            <person name="Lucas S."/>
            <person name="Copeland A."/>
            <person name="Lapidus A."/>
            <person name="Glavina Del Rio T."/>
            <person name="Dalin E."/>
            <person name="Tice H."/>
            <person name="Bruce D."/>
            <person name="Goodwin L."/>
            <person name="Pitluck S."/>
            <person name="Chertkov O."/>
            <person name="Larimer F.W."/>
            <person name="Land M.L."/>
            <person name="Hauser L."/>
            <person name="Brettin T.S."/>
            <person name="Detter J.C."/>
            <person name="Han S."/>
            <person name="de Vos W.M."/>
            <person name="Janssen P.H."/>
            <person name="Smidt H."/>
        </authorList>
    </citation>
    <scope>NUCLEOTIDE SEQUENCE [LARGE SCALE GENOMIC DNA]</scope>
    <source>
        <strain evidence="12 13">Ellin514</strain>
    </source>
</reference>
<dbReference type="AlphaFoldDB" id="B9XIB6"/>
<evidence type="ECO:0000256" key="1">
    <source>
        <dbReference type="ARBA" id="ARBA00004571"/>
    </source>
</evidence>
<dbReference type="InterPro" id="IPR036942">
    <property type="entry name" value="Beta-barrel_TonB_sf"/>
</dbReference>
<keyword evidence="3 8" id="KW-1134">Transmembrane beta strand</keyword>
<dbReference type="InterPro" id="IPR012910">
    <property type="entry name" value="Plug_dom"/>
</dbReference>
<sequence length="704" mass="79109" precursor="true">MKGLEASRKNARRILFAWQVGFLGRTICISCLRAACVSTTAALLLMVTATHVQAEEVKPAKLDLTEMSIDELMKIPVTTVSRKAEEFSKSPAAIYVLTQDDIRRSGATSIPEVLRLVPGLDVAQVDSQQWAISARGFNDVFANKLLVLQDGRSVYTPLFSGVFWDVQDTILEDIDRIEVVRGPGGTLWGANAVNGVINIITKSAKDTQGVLITGGGGTYEHAFGGFRYGDKVGEDLYLRVYGKYFDRDESVRPNGSDIPDSWQMGRGGFRMDWDKWEKTGNLLTVQGDIYEGWLDQEFGTFNPFNPPTYSSLVQDEERVSGGNLLGRWSHQFSDSSDLKIQTYYDRTERDTAIFRESRDTFDLDLQHHFTLGDRNDFVWGAGYRLDMDRIGNTPSVSLFPSSETTHLFSTFVQDEITLVEKRLRLTLGTKLEHNDFTGFEYQPSGRLLWTPHEKHTFWASISRAVRTPSRAEEDVRLSSVIAPGVVNTIYGNNHFLAEDLLAYEFGYRVQPSSRVSFDLAMFYNVYDQLRSVEFGFSPTQPVIPPPPPPGFFIPTFVANELYGDTYGFELASTIQLADWWRLKPSYTFLEMQLKQRAGSTDISSIGDMGKSPEQQFSVTSAMDFPHGLSLDCAFRYVDQLPTLNISSYVALDVRLGWRATKNLEMAIVGQNLLSAQHAEFAPTFIQTPRAEVQHGVYGKVTVRF</sequence>
<evidence type="ECO:0000256" key="8">
    <source>
        <dbReference type="PROSITE-ProRule" id="PRU01360"/>
    </source>
</evidence>
<accession>B9XIB6</accession>
<keyword evidence="6 8" id="KW-0472">Membrane</keyword>
<dbReference type="InterPro" id="IPR039426">
    <property type="entry name" value="TonB-dep_rcpt-like"/>
</dbReference>
<dbReference type="OrthoDB" id="183532at2"/>
<dbReference type="EMBL" id="ABOX02000017">
    <property type="protein sequence ID" value="EEF60377.1"/>
    <property type="molecule type" value="Genomic_DNA"/>
</dbReference>
<organism evidence="12 13">
    <name type="scientific">Pedosphaera parvula (strain Ellin514)</name>
    <dbReference type="NCBI Taxonomy" id="320771"/>
    <lineage>
        <taxon>Bacteria</taxon>
        <taxon>Pseudomonadati</taxon>
        <taxon>Verrucomicrobiota</taxon>
        <taxon>Pedosphaerae</taxon>
        <taxon>Pedosphaerales</taxon>
        <taxon>Pedosphaeraceae</taxon>
        <taxon>Pedosphaera</taxon>
    </lineage>
</organism>
<dbReference type="InterPro" id="IPR000531">
    <property type="entry name" value="Beta-barrel_TonB"/>
</dbReference>
<evidence type="ECO:0000313" key="12">
    <source>
        <dbReference type="EMBL" id="EEF60377.1"/>
    </source>
</evidence>
<evidence type="ECO:0000313" key="13">
    <source>
        <dbReference type="Proteomes" id="UP000003688"/>
    </source>
</evidence>
<dbReference type="SUPFAM" id="SSF56935">
    <property type="entry name" value="Porins"/>
    <property type="match status" value="1"/>
</dbReference>
<evidence type="ECO:0000256" key="5">
    <source>
        <dbReference type="ARBA" id="ARBA00023077"/>
    </source>
</evidence>
<evidence type="ECO:0000256" key="6">
    <source>
        <dbReference type="ARBA" id="ARBA00023136"/>
    </source>
</evidence>
<keyword evidence="7 8" id="KW-0998">Cell outer membrane</keyword>
<evidence type="ECO:0000256" key="3">
    <source>
        <dbReference type="ARBA" id="ARBA00022452"/>
    </source>
</evidence>
<comment type="subcellular location">
    <subcellularLocation>
        <location evidence="1 8">Cell outer membrane</location>
        <topology evidence="1 8">Multi-pass membrane protein</topology>
    </subcellularLocation>
</comment>
<dbReference type="Gene3D" id="2.40.170.20">
    <property type="entry name" value="TonB-dependent receptor, beta-barrel domain"/>
    <property type="match status" value="1"/>
</dbReference>
<evidence type="ECO:0000259" key="11">
    <source>
        <dbReference type="Pfam" id="PF07715"/>
    </source>
</evidence>
<comment type="caution">
    <text evidence="12">The sequence shown here is derived from an EMBL/GenBank/DDBJ whole genome shotgun (WGS) entry which is preliminary data.</text>
</comment>
<gene>
    <name evidence="12" type="ORF">Cflav_PD3347</name>
</gene>
<feature type="domain" description="TonB-dependent receptor-like beta-barrel" evidence="10">
    <location>
        <begin position="237"/>
        <end position="672"/>
    </location>
</feature>
<evidence type="ECO:0000256" key="9">
    <source>
        <dbReference type="RuleBase" id="RU003357"/>
    </source>
</evidence>
<proteinExistence type="inferred from homology"/>
<dbReference type="PROSITE" id="PS52016">
    <property type="entry name" value="TONB_DEPENDENT_REC_3"/>
    <property type="match status" value="1"/>
</dbReference>
<dbReference type="GO" id="GO:0044718">
    <property type="term" value="P:siderophore transmembrane transport"/>
    <property type="evidence" value="ECO:0007669"/>
    <property type="project" value="TreeGrafter"/>
</dbReference>
<evidence type="ECO:0000256" key="4">
    <source>
        <dbReference type="ARBA" id="ARBA00022692"/>
    </source>
</evidence>
<keyword evidence="12" id="KW-0675">Receptor</keyword>
<dbReference type="InterPro" id="IPR037066">
    <property type="entry name" value="Plug_dom_sf"/>
</dbReference>
<keyword evidence="13" id="KW-1185">Reference proteome</keyword>
<keyword evidence="5 9" id="KW-0798">TonB box</keyword>
<name>B9XIB6_PEDPL</name>
<comment type="similarity">
    <text evidence="8 9">Belongs to the TonB-dependent receptor family.</text>
</comment>
<dbReference type="Gene3D" id="2.170.130.10">
    <property type="entry name" value="TonB-dependent receptor, plug domain"/>
    <property type="match status" value="1"/>
</dbReference>